<keyword evidence="3" id="KW-0507">mRNA processing</keyword>
<feature type="region of interest" description="Disordered" evidence="7">
    <location>
        <begin position="29"/>
        <end position="57"/>
    </location>
</feature>
<keyword evidence="6" id="KW-0539">Nucleus</keyword>
<reference evidence="9" key="1">
    <citation type="submission" date="2014-08" db="EMBL/GenBank/DDBJ databases">
        <authorList>
            <person name="Sharma Rahul"/>
            <person name="Thines Marco"/>
        </authorList>
    </citation>
    <scope>NUCLEOTIDE SEQUENCE</scope>
</reference>
<keyword evidence="4" id="KW-0747">Spliceosome</keyword>
<dbReference type="GO" id="GO:0005681">
    <property type="term" value="C:spliceosomal complex"/>
    <property type="evidence" value="ECO:0007669"/>
    <property type="project" value="UniProtKB-KW"/>
</dbReference>
<feature type="compositionally biased region" description="Low complexity" evidence="7">
    <location>
        <begin position="271"/>
        <end position="288"/>
    </location>
</feature>
<protein>
    <submittedName>
        <fullName evidence="9">Cwf21-domain-containing protein</fullName>
    </submittedName>
</protein>
<evidence type="ECO:0000256" key="1">
    <source>
        <dbReference type="ARBA" id="ARBA00004123"/>
    </source>
</evidence>
<evidence type="ECO:0000256" key="5">
    <source>
        <dbReference type="ARBA" id="ARBA00023187"/>
    </source>
</evidence>
<dbReference type="GO" id="GO:0008380">
    <property type="term" value="P:RNA splicing"/>
    <property type="evidence" value="ECO:0007669"/>
    <property type="project" value="UniProtKB-KW"/>
</dbReference>
<dbReference type="CDD" id="cd21373">
    <property type="entry name" value="cwf21_SRRM2-like"/>
    <property type="match status" value="1"/>
</dbReference>
<dbReference type="PANTHER" id="PTHR36562">
    <property type="entry name" value="SERINE/ARGININE REPETITIVE MATRIX 2"/>
    <property type="match status" value="1"/>
</dbReference>
<name>A0A0F7SHX2_PHARH</name>
<evidence type="ECO:0000256" key="6">
    <source>
        <dbReference type="ARBA" id="ARBA00023242"/>
    </source>
</evidence>
<feature type="domain" description="CWF21" evidence="8">
    <location>
        <begin position="56"/>
        <end position="101"/>
    </location>
</feature>
<dbReference type="Pfam" id="PF08312">
    <property type="entry name" value="cwf21"/>
    <property type="match status" value="1"/>
</dbReference>
<evidence type="ECO:0000256" key="2">
    <source>
        <dbReference type="ARBA" id="ARBA00005954"/>
    </source>
</evidence>
<dbReference type="InterPro" id="IPR013170">
    <property type="entry name" value="mRNA_splic_Cwf21_dom"/>
</dbReference>
<feature type="compositionally biased region" description="Basic and acidic residues" evidence="7">
    <location>
        <begin position="44"/>
        <end position="57"/>
    </location>
</feature>
<evidence type="ECO:0000256" key="3">
    <source>
        <dbReference type="ARBA" id="ARBA00022664"/>
    </source>
</evidence>
<organism evidence="9">
    <name type="scientific">Phaffia rhodozyma</name>
    <name type="common">Yeast</name>
    <name type="synonym">Xanthophyllomyces dendrorhous</name>
    <dbReference type="NCBI Taxonomy" id="264483"/>
    <lineage>
        <taxon>Eukaryota</taxon>
        <taxon>Fungi</taxon>
        <taxon>Dikarya</taxon>
        <taxon>Basidiomycota</taxon>
        <taxon>Agaricomycotina</taxon>
        <taxon>Tremellomycetes</taxon>
        <taxon>Cystofilobasidiales</taxon>
        <taxon>Mrakiaceae</taxon>
        <taxon>Phaffia</taxon>
    </lineage>
</organism>
<accession>A0A0F7SHX2</accession>
<keyword evidence="5" id="KW-0508">mRNA splicing</keyword>
<dbReference type="EMBL" id="LN483273">
    <property type="protein sequence ID" value="CDZ97990.1"/>
    <property type="molecule type" value="Genomic_DNA"/>
</dbReference>
<evidence type="ECO:0000259" key="8">
    <source>
        <dbReference type="SMART" id="SM01115"/>
    </source>
</evidence>
<comment type="subcellular location">
    <subcellularLocation>
        <location evidence="1">Nucleus</location>
    </subcellularLocation>
</comment>
<dbReference type="SMART" id="SM01115">
    <property type="entry name" value="cwf21"/>
    <property type="match status" value="1"/>
</dbReference>
<evidence type="ECO:0000256" key="7">
    <source>
        <dbReference type="SAM" id="MobiDB-lite"/>
    </source>
</evidence>
<feature type="compositionally biased region" description="Basic and acidic residues" evidence="7">
    <location>
        <begin position="137"/>
        <end position="216"/>
    </location>
</feature>
<feature type="region of interest" description="Disordered" evidence="7">
    <location>
        <begin position="136"/>
        <end position="297"/>
    </location>
</feature>
<dbReference type="Gene3D" id="6.10.140.420">
    <property type="match status" value="1"/>
</dbReference>
<sequence>MYNGIGLATARGSGTNGYVVKNLSAFRPREGPPGGFGTASNFDDFPKHRQPDQGILDHERKRQIEVKCVELTDELEEKGFTEDQILEEVGALRTKLLAAMPSSSQGRHFKPHETHSIAQAKEAELARMRGAFGVSNDYKEGASFDREEQERIRAAKRAQYEEKDRIRAEKILEQEAQAEERKEEEKKKRREQERRRIADEREAARRPHTTTVRDNDPAPGSRRPNRDSRSRSPVTKRRSPSPRDSRSPSPVRRQRDPSSSPPPRARRRRSSTPPTRQRRYSSSSGSRSPSPPPRSRA</sequence>
<dbReference type="InterPro" id="IPR051372">
    <property type="entry name" value="CWC21"/>
</dbReference>
<evidence type="ECO:0000313" key="9">
    <source>
        <dbReference type="EMBL" id="CDZ97990.1"/>
    </source>
</evidence>
<dbReference type="PANTHER" id="PTHR36562:SF5">
    <property type="entry name" value="SERINE_ARGININE REPETITIVE MATRIX 2"/>
    <property type="match status" value="1"/>
</dbReference>
<dbReference type="GO" id="GO:0006397">
    <property type="term" value="P:mRNA processing"/>
    <property type="evidence" value="ECO:0007669"/>
    <property type="project" value="UniProtKB-KW"/>
</dbReference>
<comment type="similarity">
    <text evidence="2">Belongs to the CWC21 family.</text>
</comment>
<evidence type="ECO:0000256" key="4">
    <source>
        <dbReference type="ARBA" id="ARBA00022728"/>
    </source>
</evidence>
<proteinExistence type="inferred from homology"/>
<dbReference type="AlphaFoldDB" id="A0A0F7SHX2"/>